<dbReference type="HOGENOM" id="CLU_092722_1_0_0"/>
<organism evidence="2 3">
    <name type="scientific">Cetobacterium somerae ATCC BAA-474</name>
    <dbReference type="NCBI Taxonomy" id="1319815"/>
    <lineage>
        <taxon>Bacteria</taxon>
        <taxon>Fusobacteriati</taxon>
        <taxon>Fusobacteriota</taxon>
        <taxon>Fusobacteriia</taxon>
        <taxon>Fusobacteriales</taxon>
        <taxon>Fusobacteriaceae</taxon>
        <taxon>Cetobacterium</taxon>
    </lineage>
</organism>
<dbReference type="EMBL" id="AXZF01000063">
    <property type="protein sequence ID" value="ERT68494.1"/>
    <property type="molecule type" value="Genomic_DNA"/>
</dbReference>
<evidence type="ECO:0000313" key="2">
    <source>
        <dbReference type="EMBL" id="ERT68494.1"/>
    </source>
</evidence>
<dbReference type="Gene3D" id="2.40.160.20">
    <property type="match status" value="1"/>
</dbReference>
<evidence type="ECO:0000256" key="1">
    <source>
        <dbReference type="SAM" id="SignalP"/>
    </source>
</evidence>
<dbReference type="eggNOG" id="COG3637">
    <property type="taxonomic scope" value="Bacteria"/>
</dbReference>
<keyword evidence="3" id="KW-1185">Reference proteome</keyword>
<sequence length="243" mass="27086">MKKLFLLSLIALGTTAYAKEVAQPVEVVEEIIITEEVIIAPVEEVVVATTKNNLYIRTGLDVWSQYDSHSIYHEKNGIKVSNGDTKKMGYEFAIENTRNITDNFELGLGVAYQNHAGLKSENRNGVNYEIGKYDSAPLYVVGKYNFTTFENGITPYVKANVGYSFNFNSKDGEIAGVNYSTKIDDGFYYGVGTGMEYNNFTVDIMYQANQAKVKGTVDGATDSHKKSLDYSRVTLGFGYKFSY</sequence>
<dbReference type="AlphaFoldDB" id="U7VBG9"/>
<reference evidence="2 3" key="1">
    <citation type="submission" date="2013-08" db="EMBL/GenBank/DDBJ databases">
        <authorList>
            <person name="Weinstock G."/>
            <person name="Sodergren E."/>
            <person name="Wylie T."/>
            <person name="Fulton L."/>
            <person name="Fulton R."/>
            <person name="Fronick C."/>
            <person name="O'Laughlin M."/>
            <person name="Godfrey J."/>
            <person name="Miner T."/>
            <person name="Herter B."/>
            <person name="Appelbaum E."/>
            <person name="Cordes M."/>
            <person name="Lek S."/>
            <person name="Wollam A."/>
            <person name="Pepin K.H."/>
            <person name="Palsikar V.B."/>
            <person name="Mitreva M."/>
            <person name="Wilson R.K."/>
        </authorList>
    </citation>
    <scope>NUCLEOTIDE SEQUENCE [LARGE SCALE GENOMIC DNA]</scope>
    <source>
        <strain evidence="2 3">ATCC BAA-474</strain>
    </source>
</reference>
<dbReference type="SUPFAM" id="SSF56925">
    <property type="entry name" value="OMPA-like"/>
    <property type="match status" value="1"/>
</dbReference>
<dbReference type="Proteomes" id="UP000017081">
    <property type="component" value="Unassembled WGS sequence"/>
</dbReference>
<gene>
    <name evidence="2" type="ORF">HMPREF0202_01605</name>
</gene>
<feature type="signal peptide" evidence="1">
    <location>
        <begin position="1"/>
        <end position="18"/>
    </location>
</feature>
<dbReference type="RefSeq" id="WP_023051143.1">
    <property type="nucleotide sequence ID" value="NZ_CP173060.2"/>
</dbReference>
<name>U7VBG9_9FUSO</name>
<protein>
    <submittedName>
        <fullName evidence="2">Uncharacterized protein</fullName>
    </submittedName>
</protein>
<comment type="caution">
    <text evidence="2">The sequence shown here is derived from an EMBL/GenBank/DDBJ whole genome shotgun (WGS) entry which is preliminary data.</text>
</comment>
<proteinExistence type="predicted"/>
<keyword evidence="1" id="KW-0732">Signal</keyword>
<feature type="chain" id="PRO_5004690254" evidence="1">
    <location>
        <begin position="19"/>
        <end position="243"/>
    </location>
</feature>
<accession>U7VBG9</accession>
<evidence type="ECO:0000313" key="3">
    <source>
        <dbReference type="Proteomes" id="UP000017081"/>
    </source>
</evidence>
<dbReference type="InterPro" id="IPR011250">
    <property type="entry name" value="OMP/PagP_B-barrel"/>
</dbReference>